<proteinExistence type="predicted"/>
<dbReference type="EMBL" id="LPUR01000020">
    <property type="protein sequence ID" value="KXH78695.1"/>
    <property type="molecule type" value="Genomic_DNA"/>
</dbReference>
<reference evidence="1 2" key="2">
    <citation type="journal article" date="2016" name="Genome Announc.">
        <title>Draft Genome Sequence of a Biocontrol Rhizobacterium, Chryseobacterium kwangjuense Strain KJ1R5, Isolated from Pepper (Capsicum annuum).</title>
        <authorList>
            <person name="Jeong J.J."/>
            <person name="Park H."/>
            <person name="Park B.H."/>
            <person name="Mannaa M."/>
            <person name="Sang M.K."/>
            <person name="Choi I.G."/>
            <person name="Kim K.D."/>
        </authorList>
    </citation>
    <scope>NUCLEOTIDE SEQUENCE [LARGE SCALE GENOMIC DNA]</scope>
    <source>
        <strain evidence="1 2">KJ1R5</strain>
    </source>
</reference>
<evidence type="ECO:0000313" key="2">
    <source>
        <dbReference type="Proteomes" id="UP000070513"/>
    </source>
</evidence>
<reference evidence="2" key="1">
    <citation type="submission" date="2015-12" db="EMBL/GenBank/DDBJ databases">
        <title>Genome sequence of a biocontrol rhizobacterium Chryseobacterium kwangjuense strain KJ1R5 isolated from pepper (Capsicum annuum L.).</title>
        <authorList>
            <person name="Jeong J.-J."/>
            <person name="Park H."/>
            <person name="Mannaa M."/>
            <person name="Sang M.K."/>
            <person name="Choi I.-G."/>
            <person name="Kim K.D."/>
        </authorList>
    </citation>
    <scope>NUCLEOTIDE SEQUENCE [LARGE SCALE GENOMIC DNA]</scope>
    <source>
        <strain evidence="2">KJ1R5</strain>
    </source>
</reference>
<organism evidence="1 2">
    <name type="scientific">Chryseobacterium kwangjuense</name>
    <dbReference type="NCBI Taxonomy" id="267125"/>
    <lineage>
        <taxon>Bacteria</taxon>
        <taxon>Pseudomonadati</taxon>
        <taxon>Bacteroidota</taxon>
        <taxon>Flavobacteriia</taxon>
        <taxon>Flavobacteriales</taxon>
        <taxon>Weeksellaceae</taxon>
        <taxon>Chryseobacterium group</taxon>
        <taxon>Chryseobacterium</taxon>
    </lineage>
</organism>
<evidence type="ECO:0000313" key="1">
    <source>
        <dbReference type="EMBL" id="KXH78695.1"/>
    </source>
</evidence>
<accession>A0A135W199</accession>
<sequence length="263" mass="30977">MEENRVKPFQKYSGTHVYHVDDSLEVQFGEKKGFHSSCKLNIEETENEDQTKNWLIEKIEDTPLPSENRLMEVFHELEKSSYPVKIRVDEKGIFLNAADHNQNVENWKQKTAGLPEKSQHADLFRNQYLSVLEDEKIFYRKKLKEPFWNLLLFAPYYADNGEKTNESFTWNIKGIGDIECPGTITAEQRDYGFDAFFNSEIIVPDQLKEEIDKKYSHHPGTYKAELNIHMEYNSPKRQYSKKKADFMISDGEKIVYREISIMI</sequence>
<protein>
    <submittedName>
        <fullName evidence="1">Uncharacterized protein</fullName>
    </submittedName>
</protein>
<comment type="caution">
    <text evidence="1">The sequence shown here is derived from an EMBL/GenBank/DDBJ whole genome shotgun (WGS) entry which is preliminary data.</text>
</comment>
<dbReference type="OrthoDB" id="1330036at2"/>
<gene>
    <name evidence="1" type="ORF">AU378_21415</name>
</gene>
<dbReference type="Proteomes" id="UP000070513">
    <property type="component" value="Unassembled WGS sequence"/>
</dbReference>
<name>A0A135W199_9FLAO</name>
<dbReference type="AlphaFoldDB" id="A0A135W199"/>
<dbReference type="RefSeq" id="WP_062653846.1">
    <property type="nucleotide sequence ID" value="NZ_LPUR01000020.1"/>
</dbReference>